<keyword evidence="3 7" id="KW-0812">Transmembrane</keyword>
<feature type="transmembrane region" description="Helical" evidence="7">
    <location>
        <begin position="151"/>
        <end position="169"/>
    </location>
</feature>
<evidence type="ECO:0000256" key="7">
    <source>
        <dbReference type="SAM" id="Phobius"/>
    </source>
</evidence>
<sequence>MDPIEPMDRMNRMDRTRVRTVLFAHLETWRPYTAFYIGLVGLAGAVLADQHPSPGRYLAAWATPTLGWLGGLYGGDYFDRHLDAEAKPQRPIPSGRMSANTALCCFVSCTVAGGLLSLALNWRTVLLVLVALAAGVSYSTVFKARGLSGNIVRGGMTALAFLYGAMMVTDYPPARLLPLALVFWLHDAASNLVGTVRDIEGDRKGGYLTFAVNHGSSAATRVAALLLTGAYALALAAPAILGRPWRTGFAVLLVSAAASAAFAVGPLFRLAGETRRPAYHAHEVLVFTRILLAGAFVVWTLGEGVGPVLVIAAMGATWVSQRLLRERYEFGAAPPSTAGSAAPAGAALSPEAVQDFVRRQLAVLNSQEGALSGLAGWERLIDIRLREPEVRVRLATANGRVTLLDPDASPPAARVVSVSTTGEVFRDIFLLRRSNPRRAYLTRRLTMEASAADMMRLNQLFNSFRQLSVPSPSGPSPSGGISGAPREDAPRQDAPRQNATRRNATRQGAPQLDAPQLDAPQPAVADAETGFPDTVVISDTTLRDGEQMPGVVFSPAQKREIARRLGSLGIPLIEAGFPVVSAEEAAAIRAVVDDGGDALVQVIARPVDRDVDAAIETGAHSIAVFIGTSESHLSGKLRMTPDEVLIAVDLAVRRAKRAGRQVVFAAEDATRTDIEMLVRVCLAAADAGADSLGLADTVGIAHPMSMAAMVRTVAARCPLPIAVHCHNDLGLATANSLAGVAAGASGVQCSVLGIGERAGNAPLEQVVMALGAALGHDTGLDLKALHPLAEYVSGLIKVPVPPYQPVVGTHAFTHESGLHLDGISQDPQTYEPYRPELVGRTRRIVLGKHSGLSAVRAVADSLGLELDAEQARATLAAIKKAAQEGELDPASDAAHTVRRFAASAGNSPAHRHSAVNTTGSRER</sequence>
<dbReference type="InterPro" id="IPR000537">
    <property type="entry name" value="UbiA_prenyltransferase"/>
</dbReference>
<evidence type="ECO:0000256" key="1">
    <source>
        <dbReference type="ARBA" id="ARBA00004141"/>
    </source>
</evidence>
<feature type="compositionally biased region" description="Polar residues" evidence="6">
    <location>
        <begin position="914"/>
        <end position="923"/>
    </location>
</feature>
<dbReference type="Pfam" id="PF22617">
    <property type="entry name" value="HCS_D2"/>
    <property type="match status" value="1"/>
</dbReference>
<name>A0A6G4V8V7_9ACTN</name>
<dbReference type="PROSITE" id="PS50991">
    <property type="entry name" value="PYR_CT"/>
    <property type="match status" value="1"/>
</dbReference>
<evidence type="ECO:0000256" key="2">
    <source>
        <dbReference type="ARBA" id="ARBA00022679"/>
    </source>
</evidence>
<dbReference type="PANTHER" id="PTHR42880:SF1">
    <property type="entry name" value="ISOPROPYLMALATE_HOMOCITRATE_CITRAMALATE SYNTHASE FAMILY PROTEIN"/>
    <property type="match status" value="1"/>
</dbReference>
<reference evidence="9 10" key="1">
    <citation type="submission" date="2020-02" db="EMBL/GenBank/DDBJ databases">
        <title>Whole-genome analyses of novel actinobacteria.</title>
        <authorList>
            <person name="Sahin N."/>
            <person name="Gencbay T."/>
        </authorList>
    </citation>
    <scope>NUCLEOTIDE SEQUENCE [LARGE SCALE GENOMIC DNA]</scope>
    <source>
        <strain evidence="9 10">HC44</strain>
    </source>
</reference>
<keyword evidence="2 9" id="KW-0808">Transferase</keyword>
<dbReference type="InterPro" id="IPR002034">
    <property type="entry name" value="AIPM/Hcit_synth_CS"/>
</dbReference>
<dbReference type="PANTHER" id="PTHR42880">
    <property type="entry name" value="HOMOCITRATE SYNTHASE"/>
    <property type="match status" value="1"/>
</dbReference>
<dbReference type="Gene3D" id="1.10.238.260">
    <property type="match status" value="1"/>
</dbReference>
<dbReference type="InterPro" id="IPR036527">
    <property type="entry name" value="SCP2_sterol-bd_dom_sf"/>
</dbReference>
<dbReference type="InterPro" id="IPR013785">
    <property type="entry name" value="Aldolase_TIM"/>
</dbReference>
<gene>
    <name evidence="9" type="primary">ubiA</name>
    <name evidence="9" type="ORF">G5C60_23180</name>
</gene>
<evidence type="ECO:0000313" key="10">
    <source>
        <dbReference type="Proteomes" id="UP000472335"/>
    </source>
</evidence>
<feature type="compositionally biased region" description="Basic and acidic residues" evidence="6">
    <location>
        <begin position="485"/>
        <end position="494"/>
    </location>
</feature>
<feature type="region of interest" description="Disordered" evidence="6">
    <location>
        <begin position="466"/>
        <end position="531"/>
    </location>
</feature>
<feature type="transmembrane region" description="Helical" evidence="7">
    <location>
        <begin position="222"/>
        <end position="242"/>
    </location>
</feature>
<evidence type="ECO:0000259" key="8">
    <source>
        <dbReference type="PROSITE" id="PS50991"/>
    </source>
</evidence>
<comment type="subcellular location">
    <subcellularLocation>
        <location evidence="1">Membrane</location>
        <topology evidence="1">Multi-pass membrane protein</topology>
    </subcellularLocation>
</comment>
<dbReference type="PROSITE" id="PS00815">
    <property type="entry name" value="AIPM_HOMOCIT_SYNTH_1"/>
    <property type="match status" value="1"/>
</dbReference>
<dbReference type="RefSeq" id="WP_206439892.1">
    <property type="nucleotide sequence ID" value="NZ_JAAKZY010000074.1"/>
</dbReference>
<dbReference type="AlphaFoldDB" id="A0A6G4V8V7"/>
<dbReference type="SUPFAM" id="SSF51569">
    <property type="entry name" value="Aldolase"/>
    <property type="match status" value="1"/>
</dbReference>
<protein>
    <submittedName>
        <fullName evidence="9">UbiA family prenyltransferase</fullName>
    </submittedName>
</protein>
<evidence type="ECO:0000313" key="9">
    <source>
        <dbReference type="EMBL" id="NGO10411.1"/>
    </source>
</evidence>
<feature type="region of interest" description="Disordered" evidence="6">
    <location>
        <begin position="887"/>
        <end position="923"/>
    </location>
</feature>
<dbReference type="Proteomes" id="UP000472335">
    <property type="component" value="Unassembled WGS sequence"/>
</dbReference>
<dbReference type="GO" id="GO:0046912">
    <property type="term" value="F:acyltransferase activity, acyl groups converted into alkyl on transfer"/>
    <property type="evidence" value="ECO:0007669"/>
    <property type="project" value="InterPro"/>
</dbReference>
<feature type="transmembrane region" description="Helical" evidence="7">
    <location>
        <begin position="99"/>
        <end position="119"/>
    </location>
</feature>
<feature type="compositionally biased region" description="Polar residues" evidence="6">
    <location>
        <begin position="495"/>
        <end position="508"/>
    </location>
</feature>
<dbReference type="GO" id="GO:0016020">
    <property type="term" value="C:membrane"/>
    <property type="evidence" value="ECO:0007669"/>
    <property type="project" value="UniProtKB-SubCell"/>
</dbReference>
<evidence type="ECO:0000256" key="4">
    <source>
        <dbReference type="ARBA" id="ARBA00022989"/>
    </source>
</evidence>
<dbReference type="Pfam" id="PF00682">
    <property type="entry name" value="HMGL-like"/>
    <property type="match status" value="1"/>
</dbReference>
<accession>A0A6G4V8V7</accession>
<dbReference type="Gene3D" id="3.20.20.70">
    <property type="entry name" value="Aldolase class I"/>
    <property type="match status" value="1"/>
</dbReference>
<dbReference type="SUPFAM" id="SSF55718">
    <property type="entry name" value="SCP-like"/>
    <property type="match status" value="1"/>
</dbReference>
<dbReference type="EMBL" id="JAAKZY010000074">
    <property type="protein sequence ID" value="NGO10411.1"/>
    <property type="molecule type" value="Genomic_DNA"/>
</dbReference>
<feature type="domain" description="Pyruvate carboxyltransferase" evidence="8">
    <location>
        <begin position="535"/>
        <end position="786"/>
    </location>
</feature>
<organism evidence="9 10">
    <name type="scientific">Streptomyces scabichelini</name>
    <dbReference type="NCBI Taxonomy" id="2711217"/>
    <lineage>
        <taxon>Bacteria</taxon>
        <taxon>Bacillati</taxon>
        <taxon>Actinomycetota</taxon>
        <taxon>Actinomycetes</taxon>
        <taxon>Kitasatosporales</taxon>
        <taxon>Streptomycetaceae</taxon>
        <taxon>Streptomyces</taxon>
    </lineage>
</organism>
<dbReference type="InterPro" id="IPR044878">
    <property type="entry name" value="UbiA_sf"/>
</dbReference>
<keyword evidence="4 7" id="KW-1133">Transmembrane helix</keyword>
<dbReference type="PROSITE" id="PS00816">
    <property type="entry name" value="AIPM_HOMOCIT_SYNTH_2"/>
    <property type="match status" value="1"/>
</dbReference>
<evidence type="ECO:0000256" key="5">
    <source>
        <dbReference type="ARBA" id="ARBA00023136"/>
    </source>
</evidence>
<dbReference type="GO" id="GO:0019752">
    <property type="term" value="P:carboxylic acid metabolic process"/>
    <property type="evidence" value="ECO:0007669"/>
    <property type="project" value="InterPro"/>
</dbReference>
<feature type="transmembrane region" description="Helical" evidence="7">
    <location>
        <begin position="58"/>
        <end position="78"/>
    </location>
</feature>
<dbReference type="GO" id="GO:0016765">
    <property type="term" value="F:transferase activity, transferring alkyl or aryl (other than methyl) groups"/>
    <property type="evidence" value="ECO:0007669"/>
    <property type="project" value="InterPro"/>
</dbReference>
<comment type="caution">
    <text evidence="9">The sequence shown here is derived from an EMBL/GenBank/DDBJ whole genome shotgun (WGS) entry which is preliminary data.</text>
</comment>
<proteinExistence type="predicted"/>
<keyword evidence="5 7" id="KW-0472">Membrane</keyword>
<dbReference type="CDD" id="cd13956">
    <property type="entry name" value="PT_UbiA"/>
    <property type="match status" value="1"/>
</dbReference>
<dbReference type="Gene3D" id="3.30.1050.10">
    <property type="entry name" value="SCP2 sterol-binding domain"/>
    <property type="match status" value="1"/>
</dbReference>
<feature type="transmembrane region" description="Helical" evidence="7">
    <location>
        <begin position="290"/>
        <end position="319"/>
    </location>
</feature>
<dbReference type="Pfam" id="PF01040">
    <property type="entry name" value="UbiA"/>
    <property type="match status" value="1"/>
</dbReference>
<dbReference type="Gene3D" id="1.10.357.140">
    <property type="entry name" value="UbiA prenyltransferase"/>
    <property type="match status" value="1"/>
</dbReference>
<evidence type="ECO:0000256" key="3">
    <source>
        <dbReference type="ARBA" id="ARBA00022692"/>
    </source>
</evidence>
<dbReference type="InterPro" id="IPR054691">
    <property type="entry name" value="LeuA/HCS_post-cat"/>
</dbReference>
<evidence type="ECO:0000256" key="6">
    <source>
        <dbReference type="SAM" id="MobiDB-lite"/>
    </source>
</evidence>
<dbReference type="InterPro" id="IPR000891">
    <property type="entry name" value="PYR_CT"/>
</dbReference>
<keyword evidence="10" id="KW-1185">Reference proteome</keyword>
<feature type="compositionally biased region" description="Low complexity" evidence="6">
    <location>
        <begin position="468"/>
        <end position="479"/>
    </location>
</feature>
<feature type="transmembrane region" description="Helical" evidence="7">
    <location>
        <begin position="125"/>
        <end position="144"/>
    </location>
</feature>
<feature type="transmembrane region" description="Helical" evidence="7">
    <location>
        <begin position="249"/>
        <end position="270"/>
    </location>
</feature>